<dbReference type="SUPFAM" id="SSF55060">
    <property type="entry name" value="GHMP Kinase, C-terminal domain"/>
    <property type="match status" value="1"/>
</dbReference>
<dbReference type="AlphaFoldDB" id="A0A090M918"/>
<dbReference type="GO" id="GO:0005840">
    <property type="term" value="C:ribosome"/>
    <property type="evidence" value="ECO:0007669"/>
    <property type="project" value="UniProtKB-KW"/>
</dbReference>
<dbReference type="STRING" id="70448.A0A090M918"/>
<reference evidence="9" key="1">
    <citation type="journal article" date="2006" name="Proc. Natl. Acad. Sci. U.S.A.">
        <title>Genome analysis of the smallest free-living eukaryote Ostreococcus tauri unveils many unique features.</title>
        <authorList>
            <person name="Derelle E."/>
            <person name="Ferraz C."/>
            <person name="Rombauts S."/>
            <person name="Rouze P."/>
            <person name="Worden A.Z."/>
            <person name="Robbens S."/>
            <person name="Partensky F."/>
            <person name="Degroeve S."/>
            <person name="Echeynie S."/>
            <person name="Cooke R."/>
            <person name="Saeys Y."/>
            <person name="Wuyts J."/>
            <person name="Jabbari K."/>
            <person name="Bowler C."/>
            <person name="Panaud O."/>
            <person name="Piegu B."/>
            <person name="Ball S.G."/>
            <person name="Ral J.-P."/>
            <person name="Bouget F.-Y."/>
            <person name="Piganeau G."/>
            <person name="De Baets B."/>
            <person name="Picard A."/>
            <person name="Delseny M."/>
            <person name="Demaille J."/>
            <person name="Van de Peer Y."/>
            <person name="Moreau H."/>
        </authorList>
    </citation>
    <scope>NUCLEOTIDE SEQUENCE [LARGE SCALE GENOMIC DNA]</scope>
    <source>
        <strain evidence="9">OTTH 0595 / CCAP 157/2 / RCC745</strain>
    </source>
</reference>
<evidence type="ECO:0000259" key="6">
    <source>
        <dbReference type="Pfam" id="PF07959"/>
    </source>
</evidence>
<dbReference type="InterPro" id="IPR006204">
    <property type="entry name" value="GHMP_kinase_N_dom"/>
</dbReference>
<keyword evidence="2" id="KW-0547">Nucleotide-binding</keyword>
<dbReference type="RefSeq" id="XP_003080218.2">
    <property type="nucleotide sequence ID" value="XM_003080170.2"/>
</dbReference>
<feature type="domain" description="GHMP kinase N-terminal" evidence="5">
    <location>
        <begin position="844"/>
        <end position="908"/>
    </location>
</feature>
<keyword evidence="8" id="KW-0689">Ribosomal protein</keyword>
<dbReference type="GO" id="GO:0042350">
    <property type="term" value="P:GDP-L-fucose biosynthetic process"/>
    <property type="evidence" value="ECO:0007669"/>
    <property type="project" value="UniProtKB-ARBA"/>
</dbReference>
<dbReference type="InterPro" id="IPR012887">
    <property type="entry name" value="GDP_fucose_pyrophosphorylase"/>
</dbReference>
<sequence length="1153" mass="125494">MEIPFTTHPDAMTDDPDRNASSSERLRAHRASLENPHASRAPFWDAVVLTACSRSQARGFRARLDDLHDQGKLPGERELYVVVADEPGPRCGSGGATIAVCRELRGWFGDGWRETRTFCLHAGGHSERAPQHGVCGKAFAEIPMDASGTGTPSTVLEAQLVQLTPLLETLPAGVFVSCADVSLEYERGLGRLDEETMKEMERGITALAHPSSVTIGEQHGVFACDATEVAKAARASRTGETPRALACRRCLQKPSAAQMRETGCVMGGNGEEEEWVLTDSCFHIGVDAVAALIELDATRRNVLAGCEICAYGDFMQPLGSDPDTSYLDRVDHIASVTSASLNEGEDRLRMARRAVAEALRGRPLIVIPLIPSRFIHLGTIPEFLYHTTRDKEFLRSLPAPGIPVNIASSMSAQFLQPEDSVVMWSVIGDGCSLGSGSCLVNCDIEEGVSIAENCALYDVELAGQIGAVTPGTFMYTLPLSCDDFSDTTEKFVTIIMNVDDVVKSRTSSTICGVPVEEAARRLDLDTSSVWRANEAHTTTLARFFTVSDTARESAIEALRMAKRLKCGRYDETKVAKHDVVRKVSISEVLRKFSDSSTLIIRQGKHRRRVLVESISRLVQDGIPASEWRTRAPHVATLSREFEDALLSAQQIKHALKSMLRREEDDCYNDSAEHLLTVGRVALSLCVPGADTIARDCLRDVIVQPFSSSVVPKLALQKRFNIRVSYPARFNLAGGWTDTPPYSLEREGAVLHVPALIDGKRPITATVTRLTPNSAEGFFDFVMKDEVTSEERRLRVASVHDLLNHYDPTQAFALHKAVVALLLIPDLVDKPCVEYDGDASLTQLLIDCFGASSLEVRTEVNLPKGSGLGTSSILALAMLHAMIECAQGAKWKPLDESGRPIALAARVERFDENKLPCEVAGEFSSMDMRLSINSVLAVEQLITTGGGWQDQVGGAIDGLRLSRSTPGNGWRLATDAPMNVLPVYSYDTAPMSIAAKLLINSRFACVFTGTCRLAKTVCDSVVTTWQKREPGVEGALERCAALASTMFETFRELGEREDIDDGFGDAAIERLGNLLEEHKLVQQSLWSSIESPTIRAIYSAIEPLSHGSFICGAGSGGHVIAFLKSGVDRETVVRAVSRCTDAPEARVVEATMLL</sequence>
<dbReference type="PANTHER" id="PTHR15045">
    <property type="entry name" value="FUCOSE-1-PHOSPHATE GUANYLYLTRANSFERASE"/>
    <property type="match status" value="1"/>
</dbReference>
<protein>
    <submittedName>
        <fullName evidence="8">Ribosomal protein S5 domain 2-type fold,subgroup</fullName>
    </submittedName>
</protein>
<feature type="region of interest" description="Disordered" evidence="4">
    <location>
        <begin position="1"/>
        <end position="34"/>
    </location>
</feature>
<evidence type="ECO:0000259" key="7">
    <source>
        <dbReference type="Pfam" id="PF08544"/>
    </source>
</evidence>
<evidence type="ECO:0000256" key="2">
    <source>
        <dbReference type="ARBA" id="ARBA00022741"/>
    </source>
</evidence>
<dbReference type="PANTHER" id="PTHR15045:SF1">
    <property type="entry name" value="FUCOSE-1-PHOSPHATE GUANYLYLTRANSFERASE"/>
    <property type="match status" value="1"/>
</dbReference>
<accession>A0A090M918</accession>
<dbReference type="InterPro" id="IPR020568">
    <property type="entry name" value="Ribosomal_Su5_D2-typ_SF"/>
</dbReference>
<keyword evidence="3" id="KW-0067">ATP-binding</keyword>
<keyword evidence="9" id="KW-1185">Reference proteome</keyword>
<dbReference type="SUPFAM" id="SSF54211">
    <property type="entry name" value="Ribosomal protein S5 domain 2-like"/>
    <property type="match status" value="1"/>
</dbReference>
<evidence type="ECO:0000256" key="3">
    <source>
        <dbReference type="ARBA" id="ARBA00022840"/>
    </source>
</evidence>
<evidence type="ECO:0000313" key="9">
    <source>
        <dbReference type="Proteomes" id="UP000009170"/>
    </source>
</evidence>
<feature type="domain" description="GHMP kinase C-terminal" evidence="7">
    <location>
        <begin position="1086"/>
        <end position="1137"/>
    </location>
</feature>
<dbReference type="PRINTS" id="PR00959">
    <property type="entry name" value="MEVGALKINASE"/>
</dbReference>
<dbReference type="Pfam" id="PF07959">
    <property type="entry name" value="Fucose_pyrophosphorylase"/>
    <property type="match status" value="1"/>
</dbReference>
<evidence type="ECO:0000313" key="8">
    <source>
        <dbReference type="EMBL" id="CEF98629.1"/>
    </source>
</evidence>
<dbReference type="OrthoDB" id="271303at2759"/>
<dbReference type="Pfam" id="PF00288">
    <property type="entry name" value="GHMP_kinases_N"/>
    <property type="match status" value="1"/>
</dbReference>
<evidence type="ECO:0000256" key="4">
    <source>
        <dbReference type="SAM" id="MobiDB-lite"/>
    </source>
</evidence>
<dbReference type="Pfam" id="PF08544">
    <property type="entry name" value="GHMP_kinases_C"/>
    <property type="match status" value="1"/>
</dbReference>
<dbReference type="GO" id="GO:0005524">
    <property type="term" value="F:ATP binding"/>
    <property type="evidence" value="ECO:0007669"/>
    <property type="project" value="UniProtKB-KW"/>
</dbReference>
<comment type="caution">
    <text evidence="8">The sequence shown here is derived from an EMBL/GenBank/DDBJ whole genome shotgun (WGS) entry which is preliminary data.</text>
</comment>
<dbReference type="EMBL" id="CAID01000007">
    <property type="protein sequence ID" value="CEF98629.1"/>
    <property type="molecule type" value="Genomic_DNA"/>
</dbReference>
<dbReference type="Gene3D" id="3.30.230.120">
    <property type="match status" value="2"/>
</dbReference>
<dbReference type="Proteomes" id="UP000009170">
    <property type="component" value="Unassembled WGS sequence"/>
</dbReference>
<dbReference type="GO" id="GO:0016772">
    <property type="term" value="F:transferase activity, transferring phosphorus-containing groups"/>
    <property type="evidence" value="ECO:0007669"/>
    <property type="project" value="InterPro"/>
</dbReference>
<dbReference type="InterPro" id="IPR013750">
    <property type="entry name" value="GHMP_kinase_C_dom"/>
</dbReference>
<reference evidence="8 9" key="2">
    <citation type="journal article" date="2014" name="BMC Genomics">
        <title>An improved genome of the model marine alga Ostreococcus tauri unfolds by assessing Illumina de novo assemblies.</title>
        <authorList>
            <person name="Blanc-Mathieu R."/>
            <person name="Verhelst B."/>
            <person name="Derelle E."/>
            <person name="Rombauts S."/>
            <person name="Bouget F.Y."/>
            <person name="Carre I."/>
            <person name="Chateau A."/>
            <person name="Eyre-Walker A."/>
            <person name="Grimsley N."/>
            <person name="Moreau H."/>
            <person name="Piegu B."/>
            <person name="Rivals E."/>
            <person name="Schackwitz W."/>
            <person name="Van de Peer Y."/>
            <person name="Piganeau G."/>
        </authorList>
    </citation>
    <scope>NUCLEOTIDE SEQUENCE [LARGE SCALE GENOMIC DNA]</scope>
    <source>
        <strain evidence="9">OTTH 0595 / CCAP 157/2 / RCC745</strain>
    </source>
</reference>
<dbReference type="SUPFAM" id="SSF51161">
    <property type="entry name" value="Trimeric LpxA-like enzymes"/>
    <property type="match status" value="1"/>
</dbReference>
<proteinExistence type="predicted"/>
<feature type="domain" description="GDP-fucose pyrophosphorylase" evidence="6">
    <location>
        <begin position="110"/>
        <end position="546"/>
    </location>
</feature>
<dbReference type="GeneID" id="9836874"/>
<organism evidence="8 9">
    <name type="scientific">Ostreococcus tauri</name>
    <name type="common">Marine green alga</name>
    <dbReference type="NCBI Taxonomy" id="70448"/>
    <lineage>
        <taxon>Eukaryota</taxon>
        <taxon>Viridiplantae</taxon>
        <taxon>Chlorophyta</taxon>
        <taxon>Mamiellophyceae</taxon>
        <taxon>Mamiellales</taxon>
        <taxon>Bathycoccaceae</taxon>
        <taxon>Ostreococcus</taxon>
    </lineage>
</organism>
<gene>
    <name evidence="8" type="ORF">OT_ostta07g01230</name>
</gene>
<evidence type="ECO:0000259" key="5">
    <source>
        <dbReference type="Pfam" id="PF00288"/>
    </source>
</evidence>
<name>A0A090M918_OSTTA</name>
<dbReference type="KEGG" id="ota:OT_ostta07g01230"/>
<keyword evidence="1" id="KW-0808">Transferase</keyword>
<keyword evidence="8" id="KW-0687">Ribonucleoprotein</keyword>
<dbReference type="FunCoup" id="A0A090M918">
    <property type="interactions" value="1040"/>
</dbReference>
<dbReference type="InterPro" id="IPR036554">
    <property type="entry name" value="GHMP_kinase_C_sf"/>
</dbReference>
<dbReference type="InParanoid" id="A0A090M918"/>
<evidence type="ECO:0000256" key="1">
    <source>
        <dbReference type="ARBA" id="ARBA00022679"/>
    </source>
</evidence>
<dbReference type="InterPro" id="IPR011004">
    <property type="entry name" value="Trimer_LpxA-like_sf"/>
</dbReference>